<proteinExistence type="predicted"/>
<keyword evidence="2" id="KW-1185">Reference proteome</keyword>
<dbReference type="RefSeq" id="WP_380010097.1">
    <property type="nucleotide sequence ID" value="NZ_JADIKI010000022.1"/>
</dbReference>
<accession>A0ABW8IKQ8</accession>
<gene>
    <name evidence="1" type="ORF">ISP18_09615</name>
</gene>
<reference evidence="1 2" key="1">
    <citation type="submission" date="2020-10" db="EMBL/GenBank/DDBJ databases">
        <title>Phylogeny of dyella-like bacteria.</title>
        <authorList>
            <person name="Fu J."/>
        </authorList>
    </citation>
    <scope>NUCLEOTIDE SEQUENCE [LARGE SCALE GENOMIC DNA]</scope>
    <source>
        <strain evidence="1 2">DHG40</strain>
    </source>
</reference>
<dbReference type="Proteomes" id="UP001620409">
    <property type="component" value="Unassembled WGS sequence"/>
</dbReference>
<sequence length="88" mass="10022">MNTPGSISPGRTPGSPHSLWNLSTWSDYISRIVRPAKAQPPVRMTRRQQLLAAQEQKRREQHAHVLELLREVKEKHQHAPQGSSKLKA</sequence>
<comment type="caution">
    <text evidence="1">The sequence shown here is derived from an EMBL/GenBank/DDBJ whole genome shotgun (WGS) entry which is preliminary data.</text>
</comment>
<organism evidence="1 2">
    <name type="scientific">Dyella humi</name>
    <dbReference type="NCBI Taxonomy" id="1770547"/>
    <lineage>
        <taxon>Bacteria</taxon>
        <taxon>Pseudomonadati</taxon>
        <taxon>Pseudomonadota</taxon>
        <taxon>Gammaproteobacteria</taxon>
        <taxon>Lysobacterales</taxon>
        <taxon>Rhodanobacteraceae</taxon>
        <taxon>Dyella</taxon>
    </lineage>
</organism>
<name>A0ABW8IKQ8_9GAMM</name>
<evidence type="ECO:0000313" key="1">
    <source>
        <dbReference type="EMBL" id="MFK2854846.1"/>
    </source>
</evidence>
<protein>
    <submittedName>
        <fullName evidence="1">Uncharacterized protein</fullName>
    </submittedName>
</protein>
<evidence type="ECO:0000313" key="2">
    <source>
        <dbReference type="Proteomes" id="UP001620409"/>
    </source>
</evidence>
<dbReference type="EMBL" id="JADIKI010000022">
    <property type="protein sequence ID" value="MFK2854846.1"/>
    <property type="molecule type" value="Genomic_DNA"/>
</dbReference>